<comment type="pathway">
    <text evidence="1">Pyrimidine metabolism; UMP biosynthesis via de novo pathway.</text>
</comment>
<evidence type="ECO:0000313" key="5">
    <source>
        <dbReference type="Proteomes" id="UP000324241"/>
    </source>
</evidence>
<sequence length="427" mass="47119">MDTTTPPSLPGNRINVYLQTLIKVKKGLPFGQPVCVSPSHTINTTEGLLHLAALIGPHIAILQVHADIIDDWSYETACQLTSLSQKYGFLLWESSRLLNASIDVIGRIQMETREMRNEMMDLIRKTYTRGIVKTASWSPMASAWSSGVPINNQEADLLIPTLRTAAREAVSHTLKTIQTEITTERPLCRPESGASADENAAVSARKQSTISLTQTITQHTEDVPQDSLEEKRRVPSIPECGESTPCSAEAGIPPPPIYARGLVLVLPSMTQTLFKPEYRRTSIAAARANQDFVLGFISPDPWQVTSKKEDMFEDIPDEDDDTAPGPYSTNEENPLPCLSVYSIIPYQLGVMDGKIIDEVEEDEDGKAVAPSPSQVEPNNPIARRIFYIVEQALKSRDGTDEVNTNPYTNTKVMNGRKLLHCPIIAIP</sequence>
<dbReference type="GO" id="GO:0004588">
    <property type="term" value="F:orotate phosphoribosyltransferase activity"/>
    <property type="evidence" value="ECO:0007669"/>
    <property type="project" value="TreeGrafter"/>
</dbReference>
<dbReference type="OrthoDB" id="10263753at2759"/>
<dbReference type="InterPro" id="IPR013785">
    <property type="entry name" value="Aldolase_TIM"/>
</dbReference>
<accession>A0A5M9N1K6</accession>
<dbReference type="GO" id="GO:0006222">
    <property type="term" value="P:UMP biosynthetic process"/>
    <property type="evidence" value="ECO:0007669"/>
    <property type="project" value="TreeGrafter"/>
</dbReference>
<dbReference type="GeneID" id="54323084"/>
<reference evidence="4 5" key="1">
    <citation type="submission" date="2019-08" db="EMBL/GenBank/DDBJ databases">
        <title>The genome sequence of a newly discovered highly antifungal drug resistant Aspergillus species, Aspergillus tanneri NIH 1004.</title>
        <authorList>
            <person name="Mounaud S."/>
            <person name="Singh I."/>
            <person name="Joardar V."/>
            <person name="Pakala S."/>
            <person name="Pakala S."/>
            <person name="Venepally P."/>
            <person name="Chung J.K."/>
            <person name="Losada L."/>
            <person name="Nierman W.C."/>
        </authorList>
    </citation>
    <scope>NUCLEOTIDE SEQUENCE [LARGE SCALE GENOMIC DNA]</scope>
    <source>
        <strain evidence="4 5">NIH1004</strain>
    </source>
</reference>
<feature type="region of interest" description="Disordered" evidence="3">
    <location>
        <begin position="313"/>
        <end position="332"/>
    </location>
</feature>
<dbReference type="RefSeq" id="XP_033430855.1">
    <property type="nucleotide sequence ID" value="XM_033565098.1"/>
</dbReference>
<dbReference type="GO" id="GO:0019856">
    <property type="term" value="P:pyrimidine nucleobase biosynthetic process"/>
    <property type="evidence" value="ECO:0007669"/>
    <property type="project" value="TreeGrafter"/>
</dbReference>
<evidence type="ECO:0000256" key="1">
    <source>
        <dbReference type="ARBA" id="ARBA00004725"/>
    </source>
</evidence>
<dbReference type="VEuPathDB" id="FungiDB:EYZ11_004551"/>
<feature type="region of interest" description="Disordered" evidence="3">
    <location>
        <begin position="220"/>
        <end position="248"/>
    </location>
</feature>
<dbReference type="AlphaFoldDB" id="A0A5M9N1K6"/>
<evidence type="ECO:0000256" key="3">
    <source>
        <dbReference type="SAM" id="MobiDB-lite"/>
    </source>
</evidence>
<gene>
    <name evidence="4" type="ORF">ATNIH1004_000382</name>
</gene>
<organism evidence="4 5">
    <name type="scientific">Aspergillus tanneri</name>
    <dbReference type="NCBI Taxonomy" id="1220188"/>
    <lineage>
        <taxon>Eukaryota</taxon>
        <taxon>Fungi</taxon>
        <taxon>Dikarya</taxon>
        <taxon>Ascomycota</taxon>
        <taxon>Pezizomycotina</taxon>
        <taxon>Eurotiomycetes</taxon>
        <taxon>Eurotiomycetidae</taxon>
        <taxon>Eurotiales</taxon>
        <taxon>Aspergillaceae</taxon>
        <taxon>Aspergillus</taxon>
        <taxon>Aspergillus subgen. Circumdati</taxon>
    </lineage>
</organism>
<keyword evidence="2" id="KW-0665">Pyrimidine biosynthesis</keyword>
<dbReference type="Gene3D" id="3.20.20.70">
    <property type="entry name" value="Aldolase class I"/>
    <property type="match status" value="1"/>
</dbReference>
<dbReference type="EMBL" id="QUQM01000002">
    <property type="protein sequence ID" value="KAA8651494.1"/>
    <property type="molecule type" value="Genomic_DNA"/>
</dbReference>
<dbReference type="Proteomes" id="UP000324241">
    <property type="component" value="Unassembled WGS sequence"/>
</dbReference>
<feature type="compositionally biased region" description="Acidic residues" evidence="3">
    <location>
        <begin position="313"/>
        <end position="322"/>
    </location>
</feature>
<evidence type="ECO:0000256" key="2">
    <source>
        <dbReference type="ARBA" id="ARBA00022975"/>
    </source>
</evidence>
<protein>
    <submittedName>
        <fullName evidence="4">Uncharacterized protein</fullName>
    </submittedName>
</protein>
<comment type="caution">
    <text evidence="4">The sequence shown here is derived from an EMBL/GenBank/DDBJ whole genome shotgun (WGS) entry which is preliminary data.</text>
</comment>
<dbReference type="PANTHER" id="PTHR19278:SF9">
    <property type="entry name" value="URIDINE 5'-MONOPHOSPHATE SYNTHASE"/>
    <property type="match status" value="1"/>
</dbReference>
<dbReference type="PANTHER" id="PTHR19278">
    <property type="entry name" value="OROTATE PHOSPHORIBOSYLTRANSFERASE"/>
    <property type="match status" value="1"/>
</dbReference>
<evidence type="ECO:0000313" key="4">
    <source>
        <dbReference type="EMBL" id="KAA8651494.1"/>
    </source>
</evidence>
<proteinExistence type="predicted"/>
<name>A0A5M9N1K6_9EURO</name>